<evidence type="ECO:0000313" key="3">
    <source>
        <dbReference type="Proteomes" id="UP000324632"/>
    </source>
</evidence>
<evidence type="ECO:0000313" key="2">
    <source>
        <dbReference type="EMBL" id="KAA0721083.1"/>
    </source>
</evidence>
<dbReference type="Proteomes" id="UP000324632">
    <property type="component" value="Chromosome 5"/>
</dbReference>
<reference evidence="2 3" key="1">
    <citation type="journal article" date="2019" name="Mol. Ecol. Resour.">
        <title>Chromosome-level genome assembly of Triplophysa tibetana, a fish adapted to the harsh high-altitude environment of the Tibetan Plateau.</title>
        <authorList>
            <person name="Yang X."/>
            <person name="Liu H."/>
            <person name="Ma Z."/>
            <person name="Zou Y."/>
            <person name="Zou M."/>
            <person name="Mao Y."/>
            <person name="Li X."/>
            <person name="Wang H."/>
            <person name="Chen T."/>
            <person name="Wang W."/>
            <person name="Yang R."/>
        </authorList>
    </citation>
    <scope>NUCLEOTIDE SEQUENCE [LARGE SCALE GENOMIC DNA]</scope>
    <source>
        <strain evidence="2">TTIB1903HZAU</strain>
        <tissue evidence="2">Muscle</tissue>
    </source>
</reference>
<feature type="region of interest" description="Disordered" evidence="1">
    <location>
        <begin position="51"/>
        <end position="71"/>
    </location>
</feature>
<sequence length="71" mass="7871">MCLHSRVYTRLDLVLQIIQTPSFLSMVALPCQRLLSTAVYIPFPEDDSNATNSNLVSGTLPHNTHPDTSND</sequence>
<accession>A0A5A9PGR5</accession>
<evidence type="ECO:0000256" key="1">
    <source>
        <dbReference type="SAM" id="MobiDB-lite"/>
    </source>
</evidence>
<dbReference type="EMBL" id="SOYY01000005">
    <property type="protein sequence ID" value="KAA0721083.1"/>
    <property type="molecule type" value="Genomic_DNA"/>
</dbReference>
<name>A0A5A9PGR5_9TELE</name>
<organism evidence="2 3">
    <name type="scientific">Triplophysa tibetana</name>
    <dbReference type="NCBI Taxonomy" id="1572043"/>
    <lineage>
        <taxon>Eukaryota</taxon>
        <taxon>Metazoa</taxon>
        <taxon>Chordata</taxon>
        <taxon>Craniata</taxon>
        <taxon>Vertebrata</taxon>
        <taxon>Euteleostomi</taxon>
        <taxon>Actinopterygii</taxon>
        <taxon>Neopterygii</taxon>
        <taxon>Teleostei</taxon>
        <taxon>Ostariophysi</taxon>
        <taxon>Cypriniformes</taxon>
        <taxon>Nemacheilidae</taxon>
        <taxon>Triplophysa</taxon>
    </lineage>
</organism>
<proteinExistence type="predicted"/>
<comment type="caution">
    <text evidence="2">The sequence shown here is derived from an EMBL/GenBank/DDBJ whole genome shotgun (WGS) entry which is preliminary data.</text>
</comment>
<protein>
    <submittedName>
        <fullName evidence="2">Uncharacterized protein</fullName>
    </submittedName>
</protein>
<keyword evidence="3" id="KW-1185">Reference proteome</keyword>
<gene>
    <name evidence="2" type="ORF">E1301_Tti001907</name>
</gene>
<dbReference type="AlphaFoldDB" id="A0A5A9PGR5"/>